<dbReference type="Proteomes" id="UP000198571">
    <property type="component" value="Unassembled WGS sequence"/>
</dbReference>
<dbReference type="Gene3D" id="3.30.70.1740">
    <property type="entry name" value="Bypass-of-forespore C, C-terminal domain"/>
    <property type="match status" value="1"/>
</dbReference>
<dbReference type="EMBL" id="FOGT01000003">
    <property type="protein sequence ID" value="SER73293.1"/>
    <property type="molecule type" value="Genomic_DNA"/>
</dbReference>
<reference evidence="4" key="1">
    <citation type="submission" date="2016-10" db="EMBL/GenBank/DDBJ databases">
        <authorList>
            <person name="Varghese N."/>
            <person name="Submissions S."/>
        </authorList>
    </citation>
    <scope>NUCLEOTIDE SEQUENCE [LARGE SCALE GENOMIC DNA]</scope>
    <source>
        <strain evidence="4">S9</strain>
    </source>
</reference>
<evidence type="ECO:0000259" key="2">
    <source>
        <dbReference type="Pfam" id="PF08977"/>
    </source>
</evidence>
<dbReference type="InterPro" id="IPR038118">
    <property type="entry name" value="BOFC_N_sf"/>
</dbReference>
<feature type="domain" description="Bypass-of-forespore C N-terminal" evidence="2">
    <location>
        <begin position="57"/>
        <end position="106"/>
    </location>
</feature>
<gene>
    <name evidence="3" type="ORF">SAMN05518684_103211</name>
</gene>
<dbReference type="Pfam" id="PF08955">
    <property type="entry name" value="BofC_C"/>
    <property type="match status" value="1"/>
</dbReference>
<evidence type="ECO:0000313" key="3">
    <source>
        <dbReference type="EMBL" id="SER73293.1"/>
    </source>
</evidence>
<keyword evidence="4" id="KW-1185">Reference proteome</keyword>
<dbReference type="AlphaFoldDB" id="A0A1H9RMH6"/>
<dbReference type="InterPro" id="IPR015071">
    <property type="entry name" value="BOFC_N"/>
</dbReference>
<dbReference type="InterPro" id="IPR015050">
    <property type="entry name" value="BofC_C"/>
</dbReference>
<dbReference type="Gene3D" id="3.10.20.420">
    <property type="entry name" value="Bypass-of-forespore C, N-terminal domain"/>
    <property type="match status" value="1"/>
</dbReference>
<name>A0A1H9RMH6_9BACI</name>
<protein>
    <submittedName>
        <fullName evidence="3">Forespore regulator of the sigma-K checkpoint</fullName>
    </submittedName>
</protein>
<accession>A0A1H9RMH6</accession>
<sequence>MPMFVIIINQNQPNKYKERLLLIGAVLFISAVFVSNTLPDAVALADAPKVSEGPHEVEVVLQRHYLDGEISEEEIEETIWSMEDFWSYYNDWDLVNLSEHQIVFKKHINDISPLLKMHGYFGVDEDGTLSIYNGKPQENEVIQSFFQINTKQLKSHIHESLMEGIPVSTRDEYMEVLKNCKKYAINGL</sequence>
<dbReference type="InterPro" id="IPR038117">
    <property type="entry name" value="BofC_C_sf"/>
</dbReference>
<dbReference type="STRING" id="1601833.SAMN05518684_103211"/>
<evidence type="ECO:0000259" key="1">
    <source>
        <dbReference type="Pfam" id="PF08955"/>
    </source>
</evidence>
<evidence type="ECO:0000313" key="4">
    <source>
        <dbReference type="Proteomes" id="UP000198571"/>
    </source>
</evidence>
<dbReference type="RefSeq" id="WP_245732949.1">
    <property type="nucleotide sequence ID" value="NZ_FOGT01000003.1"/>
</dbReference>
<feature type="domain" description="Bypass of forespore C C-terminal" evidence="1">
    <location>
        <begin position="109"/>
        <end position="181"/>
    </location>
</feature>
<dbReference type="Pfam" id="PF08977">
    <property type="entry name" value="BOFC_N"/>
    <property type="match status" value="1"/>
</dbReference>
<proteinExistence type="predicted"/>
<organism evidence="3 4">
    <name type="scientific">Salipaludibacillus aurantiacus</name>
    <dbReference type="NCBI Taxonomy" id="1601833"/>
    <lineage>
        <taxon>Bacteria</taxon>
        <taxon>Bacillati</taxon>
        <taxon>Bacillota</taxon>
        <taxon>Bacilli</taxon>
        <taxon>Bacillales</taxon>
        <taxon>Bacillaceae</taxon>
    </lineage>
</organism>